<evidence type="ECO:0000256" key="1">
    <source>
        <dbReference type="ARBA" id="ARBA00022729"/>
    </source>
</evidence>
<dbReference type="Gene3D" id="3.40.190.10">
    <property type="entry name" value="Periplasmic binding protein-like II"/>
    <property type="match status" value="2"/>
</dbReference>
<feature type="signal peptide" evidence="2">
    <location>
        <begin position="1"/>
        <end position="20"/>
    </location>
</feature>
<keyword evidence="1 2" id="KW-0732">Signal</keyword>
<feature type="chain" id="PRO_5046059243" evidence="2">
    <location>
        <begin position="21"/>
        <end position="350"/>
    </location>
</feature>
<evidence type="ECO:0000313" key="4">
    <source>
        <dbReference type="Proteomes" id="UP000185622"/>
    </source>
</evidence>
<dbReference type="PANTHER" id="PTHR30006">
    <property type="entry name" value="THIAMINE-BINDING PERIPLASMIC PROTEIN-RELATED"/>
    <property type="match status" value="1"/>
</dbReference>
<dbReference type="RefSeq" id="WP_075774635.1">
    <property type="nucleotide sequence ID" value="NZ_CP019437.1"/>
</dbReference>
<organism evidence="3 4">
    <name type="scientific">Thioclava nitratireducens</name>
    <dbReference type="NCBI Taxonomy" id="1915078"/>
    <lineage>
        <taxon>Bacteria</taxon>
        <taxon>Pseudomonadati</taxon>
        <taxon>Pseudomonadota</taxon>
        <taxon>Alphaproteobacteria</taxon>
        <taxon>Rhodobacterales</taxon>
        <taxon>Paracoccaceae</taxon>
        <taxon>Thioclava</taxon>
    </lineage>
</organism>
<gene>
    <name evidence="3" type="ORF">BMG03_09170</name>
</gene>
<dbReference type="EMBL" id="CP019437">
    <property type="protein sequence ID" value="AQS47959.1"/>
    <property type="molecule type" value="Genomic_DNA"/>
</dbReference>
<dbReference type="Pfam" id="PF13343">
    <property type="entry name" value="SBP_bac_6"/>
    <property type="match status" value="1"/>
</dbReference>
<dbReference type="SUPFAM" id="SSF53850">
    <property type="entry name" value="Periplasmic binding protein-like II"/>
    <property type="match status" value="1"/>
</dbReference>
<dbReference type="PANTHER" id="PTHR30006:SF25">
    <property type="entry name" value="PHOSPHOGLYCERATE TRANSPORT REGULATORY PROTEIN PGTC"/>
    <property type="match status" value="1"/>
</dbReference>
<protein>
    <submittedName>
        <fullName evidence="3">Iron-binding protein</fullName>
    </submittedName>
</protein>
<accession>A0ABN4XCH6</accession>
<evidence type="ECO:0000256" key="2">
    <source>
        <dbReference type="SAM" id="SignalP"/>
    </source>
</evidence>
<dbReference type="Proteomes" id="UP000185622">
    <property type="component" value="Chromosome"/>
</dbReference>
<sequence>MIRTLLSLSLWLCLSVPLLAAEPEAVRTFGPDQPARKITLRTTTDVNILAPAIKAFLDTQPGLAIRFEQWGSNDLYDISEADCAKGKPGAELVISSGVQHVVKLVNDNCAATWISPETTALPKDLRWRDQVWGISREPAVMIYNRALVPPEDVPRTRFDLVDLLRPAQSPYTGKIATYDIADSGLGFLFAFLDSQEASTFGGLMEAFARSGAVATCCSAEIIDGVAGGRYLIAYNILGSYAAQAARDNPDLGIIAPADYTLVLSRAAYLPGPEPDPTAAKLLDFLLSPAGQRALAQTKLIDPIANDGGGSDSDETLTLQRLIALGPPLLVATDTMKAARFLERWRDTFAQ</sequence>
<evidence type="ECO:0000313" key="3">
    <source>
        <dbReference type="EMBL" id="AQS47959.1"/>
    </source>
</evidence>
<name>A0ABN4XCH6_9RHOB</name>
<reference evidence="3 4" key="1">
    <citation type="submission" date="2017-01" db="EMBL/GenBank/DDBJ databases">
        <title>The complete genome sequence of a sulfur-oxidizing marine bacterium Thioclava sp. 25B10_4T.</title>
        <authorList>
            <person name="Liu Y."/>
            <person name="Lai Q."/>
            <person name="Shao Z."/>
        </authorList>
    </citation>
    <scope>NUCLEOTIDE SEQUENCE [LARGE SCALE GENOMIC DNA]</scope>
    <source>
        <strain evidence="3 4">25B10_4</strain>
    </source>
</reference>
<proteinExistence type="predicted"/>
<keyword evidence="4" id="KW-1185">Reference proteome</keyword>